<keyword evidence="2 3" id="KW-0663">Pyridoxal phosphate</keyword>
<dbReference type="SUPFAM" id="SSF53383">
    <property type="entry name" value="PLP-dependent transferases"/>
    <property type="match status" value="1"/>
</dbReference>
<protein>
    <submittedName>
        <fullName evidence="4">Putrescine aminotransferase</fullName>
    </submittedName>
</protein>
<dbReference type="InterPro" id="IPR005814">
    <property type="entry name" value="Aminotrans_3"/>
</dbReference>
<dbReference type="GO" id="GO:0033094">
    <property type="term" value="F:putrescine--2-oxoglutarate transaminase activity"/>
    <property type="evidence" value="ECO:0007669"/>
    <property type="project" value="TreeGrafter"/>
</dbReference>
<dbReference type="FunFam" id="3.40.640.10:FF:000004">
    <property type="entry name" value="Acetylornithine aminotransferase"/>
    <property type="match status" value="1"/>
</dbReference>
<dbReference type="PANTHER" id="PTHR11986">
    <property type="entry name" value="AMINOTRANSFERASE CLASS III"/>
    <property type="match status" value="1"/>
</dbReference>
<evidence type="ECO:0000256" key="3">
    <source>
        <dbReference type="RuleBase" id="RU003560"/>
    </source>
</evidence>
<dbReference type="InterPro" id="IPR015421">
    <property type="entry name" value="PyrdxlP-dep_Trfase_major"/>
</dbReference>
<evidence type="ECO:0000313" key="5">
    <source>
        <dbReference type="Proteomes" id="UP000597444"/>
    </source>
</evidence>
<dbReference type="EMBL" id="BNJK01000001">
    <property type="protein sequence ID" value="GHO91819.1"/>
    <property type="molecule type" value="Genomic_DNA"/>
</dbReference>
<name>A0A8J3II68_9CHLR</name>
<gene>
    <name evidence="4" type="primary">patA</name>
    <name evidence="4" type="ORF">KSF_018670</name>
</gene>
<organism evidence="4 5">
    <name type="scientific">Reticulibacter mediterranei</name>
    <dbReference type="NCBI Taxonomy" id="2778369"/>
    <lineage>
        <taxon>Bacteria</taxon>
        <taxon>Bacillati</taxon>
        <taxon>Chloroflexota</taxon>
        <taxon>Ktedonobacteria</taxon>
        <taxon>Ktedonobacterales</taxon>
        <taxon>Reticulibacteraceae</taxon>
        <taxon>Reticulibacter</taxon>
    </lineage>
</organism>
<comment type="similarity">
    <text evidence="3">Belongs to the class-III pyridoxal-phosphate-dependent aminotransferase family.</text>
</comment>
<dbReference type="Proteomes" id="UP000597444">
    <property type="component" value="Unassembled WGS sequence"/>
</dbReference>
<dbReference type="InterPro" id="IPR015424">
    <property type="entry name" value="PyrdxlP-dep_Trfase"/>
</dbReference>
<dbReference type="GO" id="GO:0009447">
    <property type="term" value="P:putrescine catabolic process"/>
    <property type="evidence" value="ECO:0007669"/>
    <property type="project" value="TreeGrafter"/>
</dbReference>
<dbReference type="GO" id="GO:0042802">
    <property type="term" value="F:identical protein binding"/>
    <property type="evidence" value="ECO:0007669"/>
    <property type="project" value="TreeGrafter"/>
</dbReference>
<accession>A0A8J3II68</accession>
<dbReference type="GO" id="GO:0030170">
    <property type="term" value="F:pyridoxal phosphate binding"/>
    <property type="evidence" value="ECO:0007669"/>
    <property type="project" value="InterPro"/>
</dbReference>
<reference evidence="4" key="1">
    <citation type="submission" date="2020-10" db="EMBL/GenBank/DDBJ databases">
        <title>Taxonomic study of unclassified bacteria belonging to the class Ktedonobacteria.</title>
        <authorList>
            <person name="Yabe S."/>
            <person name="Wang C.M."/>
            <person name="Zheng Y."/>
            <person name="Sakai Y."/>
            <person name="Cavaletti L."/>
            <person name="Monciardini P."/>
            <person name="Donadio S."/>
        </authorList>
    </citation>
    <scope>NUCLEOTIDE SEQUENCE</scope>
    <source>
        <strain evidence="4">ID150040</strain>
    </source>
</reference>
<keyword evidence="4" id="KW-0808">Transferase</keyword>
<dbReference type="Gene3D" id="3.40.640.10">
    <property type="entry name" value="Type I PLP-dependent aspartate aminotransferase-like (Major domain)"/>
    <property type="match status" value="1"/>
</dbReference>
<proteinExistence type="inferred from homology"/>
<dbReference type="NCBIfam" id="NF008570">
    <property type="entry name" value="PRK11522.1"/>
    <property type="match status" value="1"/>
</dbReference>
<keyword evidence="5" id="KW-1185">Reference proteome</keyword>
<dbReference type="InterPro" id="IPR015422">
    <property type="entry name" value="PyrdxlP-dep_Trfase_small"/>
</dbReference>
<dbReference type="Pfam" id="PF00202">
    <property type="entry name" value="Aminotran_3"/>
    <property type="match status" value="1"/>
</dbReference>
<evidence type="ECO:0000313" key="4">
    <source>
        <dbReference type="EMBL" id="GHO91819.1"/>
    </source>
</evidence>
<comment type="caution">
    <text evidence="4">The sequence shown here is derived from an EMBL/GenBank/DDBJ whole genome shotgun (WGS) entry which is preliminary data.</text>
</comment>
<dbReference type="AlphaFoldDB" id="A0A8J3II68"/>
<dbReference type="Gene3D" id="3.90.1150.10">
    <property type="entry name" value="Aspartate Aminotransferase, domain 1"/>
    <property type="match status" value="1"/>
</dbReference>
<dbReference type="InterPro" id="IPR049704">
    <property type="entry name" value="Aminotrans_3_PPA_site"/>
</dbReference>
<dbReference type="PROSITE" id="PS00600">
    <property type="entry name" value="AA_TRANSFER_CLASS_3"/>
    <property type="match status" value="1"/>
</dbReference>
<sequence>MCSASSASNDGLLKALNDSQRYLDIVHKAELSKHDAEWLIDTTVSNFANYYNSGFIEYRKSVAEAGDFAAVEWTGRGATFKDVLGREYIDCLGGFGLFNLGWTHPKVVGAVQAQLQKSPLPTQELLDPLRGMLAHLLAEITPGDIQYSFFVGSGTEAVEGAMKLAKLYTRKSGFIAAVRGFHGKTTGSLALTGKAIFRRPALPLHNNIYHVPYGDAEAVEQQLQVAREVGNDIAAVVMEPVQGEAGAIVPPDDFWPRLRQMCDEYEVLLIADEVQTGIGRTGKLWGVEHWNVAPDIITSAKALGGGVMPIGAFMSTPKIWSVLNSNPFIHTSTTGGNPLACAAAIAAINVTLEEGIVEQTAEKGDYFISHLKDIAARYSDIYTDITGKGLLIGQHFVNDDIGYAVASGLFKRGVLISGTLNNSRVIRVEPPLVITYQEIDTILNRLEDTLQELRTSASLFVADPAMPQALKEVTLAGESAIGGIAVA</sequence>
<evidence type="ECO:0000256" key="1">
    <source>
        <dbReference type="ARBA" id="ARBA00001933"/>
    </source>
</evidence>
<evidence type="ECO:0000256" key="2">
    <source>
        <dbReference type="ARBA" id="ARBA00022898"/>
    </source>
</evidence>
<comment type="cofactor">
    <cofactor evidence="1">
        <name>pyridoxal 5'-phosphate</name>
        <dbReference type="ChEBI" id="CHEBI:597326"/>
    </cofactor>
</comment>
<dbReference type="PANTHER" id="PTHR11986:SF112">
    <property type="entry name" value="PUTRESCINE AMINOTRANSFERASE"/>
    <property type="match status" value="1"/>
</dbReference>
<dbReference type="InterPro" id="IPR050103">
    <property type="entry name" value="Class-III_PLP-dep_AT"/>
</dbReference>
<dbReference type="RefSeq" id="WP_220202691.1">
    <property type="nucleotide sequence ID" value="NZ_BNJK01000001.1"/>
</dbReference>
<keyword evidence="4" id="KW-0032">Aminotransferase</keyword>
<dbReference type="CDD" id="cd00610">
    <property type="entry name" value="OAT_like"/>
    <property type="match status" value="1"/>
</dbReference>